<evidence type="ECO:0000313" key="2">
    <source>
        <dbReference type="Proteomes" id="UP001163603"/>
    </source>
</evidence>
<keyword evidence="2" id="KW-1185">Reference proteome</keyword>
<dbReference type="Proteomes" id="UP001163603">
    <property type="component" value="Chromosome 6"/>
</dbReference>
<sequence>MPRKEREALWRRYAEDMLHKQKSTLKQDEDMYKDATSRSSGRSTSGVLNWECEDHYLNLIASRYTSLNHCFRRVATISANGEHEIGELIARVIEKVGKEGVITVAELENPYILIHDKKISDMNSLVRILELALNKNRELLVVVEDVESDALAMLILNKHHTGVKVYAIKAHGFGENRRTNLDDLAILTGGEVIFEDHGLTLDKVKSRNAWHCKKRLIEVSLLDQLSKVEEACFGAVHCQLMDVVHPGMVPCTKSTLMPRTIKLWHLENLIVASIGLRYCSLVNVWDAWNASTTTKSIDYHIVPQAGVPWVGKSKVDSTQIPRLDPSSSVIMYETRHGNQANPPPPATSDFIAMDTGNCSPHYMRCTINQVLIKYLIYTGMQLALLVQPLALRCPSEPVQVYNKVISNRNYVAKDINFGVRVRAAMLQGVSEVAEAVKVTMGPKSHNEIIEKRRGDPKVTKDGVTMAKSIKFKDKAKNVGADLVKQVASATKTAAGDATTCATVLTQAILTEGCKSVAAGVNVMDLCSGINMAVDVVISDLKGKAQMISTLEEITQIVEFL</sequence>
<dbReference type="EMBL" id="CM047741">
    <property type="protein sequence ID" value="KAJ0038328.1"/>
    <property type="molecule type" value="Genomic_DNA"/>
</dbReference>
<accession>A0ACC0YLK1</accession>
<comment type="caution">
    <text evidence="1">The sequence shown here is derived from an EMBL/GenBank/DDBJ whole genome shotgun (WGS) entry which is preliminary data.</text>
</comment>
<reference evidence="2" key="1">
    <citation type="journal article" date="2023" name="G3 (Bethesda)">
        <title>Genome assembly and association tests identify interacting loci associated with vigor, precocity, and sex in interspecific pistachio rootstocks.</title>
        <authorList>
            <person name="Palmer W."/>
            <person name="Jacygrad E."/>
            <person name="Sagayaradj S."/>
            <person name="Cavanaugh K."/>
            <person name="Han R."/>
            <person name="Bertier L."/>
            <person name="Beede B."/>
            <person name="Kafkas S."/>
            <person name="Golino D."/>
            <person name="Preece J."/>
            <person name="Michelmore R."/>
        </authorList>
    </citation>
    <scope>NUCLEOTIDE SEQUENCE [LARGE SCALE GENOMIC DNA]</scope>
</reference>
<organism evidence="1 2">
    <name type="scientific">Pistacia integerrima</name>
    <dbReference type="NCBI Taxonomy" id="434235"/>
    <lineage>
        <taxon>Eukaryota</taxon>
        <taxon>Viridiplantae</taxon>
        <taxon>Streptophyta</taxon>
        <taxon>Embryophyta</taxon>
        <taxon>Tracheophyta</taxon>
        <taxon>Spermatophyta</taxon>
        <taxon>Magnoliopsida</taxon>
        <taxon>eudicotyledons</taxon>
        <taxon>Gunneridae</taxon>
        <taxon>Pentapetalae</taxon>
        <taxon>rosids</taxon>
        <taxon>malvids</taxon>
        <taxon>Sapindales</taxon>
        <taxon>Anacardiaceae</taxon>
        <taxon>Pistacia</taxon>
    </lineage>
</organism>
<name>A0ACC0YLK1_9ROSI</name>
<proteinExistence type="predicted"/>
<evidence type="ECO:0000313" key="1">
    <source>
        <dbReference type="EMBL" id="KAJ0038328.1"/>
    </source>
</evidence>
<protein>
    <submittedName>
        <fullName evidence="1">Uncharacterized protein</fullName>
    </submittedName>
</protein>
<gene>
    <name evidence="1" type="ORF">Pint_22586</name>
</gene>